<evidence type="ECO:0000313" key="3">
    <source>
        <dbReference type="RefSeq" id="XP_016711541.2"/>
    </source>
</evidence>
<dbReference type="PANTHER" id="PTHR32108">
    <property type="entry name" value="DNA-DIRECTED RNA POLYMERASE SUBUNIT ALPHA"/>
    <property type="match status" value="1"/>
</dbReference>
<evidence type="ECO:0000256" key="1">
    <source>
        <dbReference type="SAM" id="MobiDB-lite"/>
    </source>
</evidence>
<dbReference type="RefSeq" id="XP_016711541.2">
    <property type="nucleotide sequence ID" value="XM_016856052.2"/>
</dbReference>
<dbReference type="PANTHER" id="PTHR32108:SF5">
    <property type="entry name" value="DYNACTIN SUBUNIT 1-LIKE"/>
    <property type="match status" value="1"/>
</dbReference>
<dbReference type="Proteomes" id="UP000818029">
    <property type="component" value="Chromosome A01"/>
</dbReference>
<name>A0A1U8LAA7_GOSHI</name>
<feature type="compositionally biased region" description="Basic and acidic residues" evidence="1">
    <location>
        <begin position="330"/>
        <end position="357"/>
    </location>
</feature>
<accession>A0A1U8LAA7</accession>
<evidence type="ECO:0000313" key="2">
    <source>
        <dbReference type="Proteomes" id="UP000818029"/>
    </source>
</evidence>
<keyword evidence="2" id="KW-1185">Reference proteome</keyword>
<dbReference type="AlphaFoldDB" id="A0A1U8LAA7"/>
<feature type="compositionally biased region" description="Basic and acidic residues" evidence="1">
    <location>
        <begin position="13"/>
        <end position="22"/>
    </location>
</feature>
<reference evidence="3" key="2">
    <citation type="submission" date="2025-08" db="UniProtKB">
        <authorList>
            <consortium name="RefSeq"/>
        </authorList>
    </citation>
    <scope>IDENTIFICATION</scope>
</reference>
<feature type="region of interest" description="Disordered" evidence="1">
    <location>
        <begin position="1"/>
        <end position="76"/>
    </location>
</feature>
<dbReference type="KEGG" id="ghi:107925388"/>
<protein>
    <submittedName>
        <fullName evidence="3">Uncharacterized protein</fullName>
    </submittedName>
</protein>
<dbReference type="GeneID" id="107925388"/>
<gene>
    <name evidence="3" type="primary">LOC107925388</name>
</gene>
<feature type="compositionally biased region" description="Polar residues" evidence="1">
    <location>
        <begin position="32"/>
        <end position="66"/>
    </location>
</feature>
<organism evidence="2 3">
    <name type="scientific">Gossypium hirsutum</name>
    <name type="common">Upland cotton</name>
    <name type="synonym">Gossypium mexicanum</name>
    <dbReference type="NCBI Taxonomy" id="3635"/>
    <lineage>
        <taxon>Eukaryota</taxon>
        <taxon>Viridiplantae</taxon>
        <taxon>Streptophyta</taxon>
        <taxon>Embryophyta</taxon>
        <taxon>Tracheophyta</taxon>
        <taxon>Spermatophyta</taxon>
        <taxon>Magnoliopsida</taxon>
        <taxon>eudicotyledons</taxon>
        <taxon>Gunneridae</taxon>
        <taxon>Pentapetalae</taxon>
        <taxon>rosids</taxon>
        <taxon>malvids</taxon>
        <taxon>Malvales</taxon>
        <taxon>Malvaceae</taxon>
        <taxon>Malvoideae</taxon>
        <taxon>Gossypium</taxon>
    </lineage>
</organism>
<dbReference type="PaxDb" id="3635-A0A1U8LAA7"/>
<sequence>MTGEMIENTVRSGKIEYRESAKKLPPRKRNNEVNNTSTFNKNQSKSFTVNQPKTVTSNQQSFVRQESNARENTERPQFTPIPMTYRELYQNLFNAHVVSPFYLKPLQPPYPKWYNTNSQCEYHVGITGHSIKNCAAFKKLVEKLIKMGIVRFDDPATPNVVGNPLPNHTDQGVNRISEGRNKKTKYKVVEVRTLLRRVWKEMAKRGLIALDLREGLEEERNYCEFHDEVGHEIQDCVKFKALVQNMMNNKEIKFYEEAKNLVEGDIYASEGESKARNQTSNCSVVIISRPKNNKAEVQMPPRFIIQRPAVFLYKDSKKVPWNYDCNVTMPEKESPIDASRGDQDRGSYTRSERRYDTANEEAPPTKRKAQVVEEMKGKATKPVNEPVNEEEANDFLKFLKHSEYNVVEQLRKQPARISVLALLLSSKVHRGANEGLKQDICCQ</sequence>
<proteinExistence type="predicted"/>
<reference evidence="2" key="1">
    <citation type="journal article" date="2020" name="Nat. Genet.">
        <title>Genomic diversifications of five Gossypium allopolyploid species and their impact on cotton improvement.</title>
        <authorList>
            <person name="Chen Z.J."/>
            <person name="Sreedasyam A."/>
            <person name="Ando A."/>
            <person name="Song Q."/>
            <person name="De Santiago L.M."/>
            <person name="Hulse-Kemp A.M."/>
            <person name="Ding M."/>
            <person name="Ye W."/>
            <person name="Kirkbride R.C."/>
            <person name="Jenkins J."/>
            <person name="Plott C."/>
            <person name="Lovell J."/>
            <person name="Lin Y.M."/>
            <person name="Vaughn R."/>
            <person name="Liu B."/>
            <person name="Simpson S."/>
            <person name="Scheffler B.E."/>
            <person name="Wen L."/>
            <person name="Saski C.A."/>
            <person name="Grover C.E."/>
            <person name="Hu G."/>
            <person name="Conover J.L."/>
            <person name="Carlson J.W."/>
            <person name="Shu S."/>
            <person name="Boston L.B."/>
            <person name="Williams M."/>
            <person name="Peterson D.G."/>
            <person name="McGee K."/>
            <person name="Jones D.C."/>
            <person name="Wendel J.F."/>
            <person name="Stelly D.M."/>
            <person name="Grimwood J."/>
            <person name="Schmutz J."/>
        </authorList>
    </citation>
    <scope>NUCLEOTIDE SEQUENCE [LARGE SCALE GENOMIC DNA]</scope>
    <source>
        <strain evidence="2">cv. TM-1</strain>
    </source>
</reference>
<feature type="region of interest" description="Disordered" evidence="1">
    <location>
        <begin position="330"/>
        <end position="368"/>
    </location>
</feature>